<reference evidence="1 2" key="1">
    <citation type="submission" date="2024-05" db="EMBL/GenBank/DDBJ databases">
        <authorList>
            <person name="Duchaud E."/>
        </authorList>
    </citation>
    <scope>NUCLEOTIDE SEQUENCE [LARGE SCALE GENOMIC DNA]</scope>
    <source>
        <strain evidence="1">Ena-SAMPLE-TAB-13-05-2024-13:56:06:370-140305</strain>
    </source>
</reference>
<dbReference type="EMBL" id="CAXJRC010000011">
    <property type="protein sequence ID" value="CAL2106169.1"/>
    <property type="molecule type" value="Genomic_DNA"/>
</dbReference>
<proteinExistence type="predicted"/>
<gene>
    <name evidence="1" type="ORF">T190115A13A_10325</name>
</gene>
<dbReference type="Proteomes" id="UP001497602">
    <property type="component" value="Unassembled WGS sequence"/>
</dbReference>
<name>A0ABP1FCV6_9FLAO</name>
<evidence type="ECO:0000313" key="1">
    <source>
        <dbReference type="EMBL" id="CAL2106169.1"/>
    </source>
</evidence>
<dbReference type="RefSeq" id="WP_348737970.1">
    <property type="nucleotide sequence ID" value="NZ_CAXJRC010000011.1"/>
</dbReference>
<comment type="caution">
    <text evidence="1">The sequence shown here is derived from an EMBL/GenBank/DDBJ whole genome shotgun (WGS) entry which is preliminary data.</text>
</comment>
<keyword evidence="2" id="KW-1185">Reference proteome</keyword>
<accession>A0ABP1FCV6</accession>
<sequence>MKKLIYLTFFIYTLTAKSQGGKLTLASQSPKAEIQRPMFFNPQMIGGSLQNTNVRTYNKMDVFKGVKGSFYLYDHWNNTSTIISHSDKRYIIKNLNFDLDEEKFLSKISNDSVYIYQNLKKVIIGKKSFIDINDKFYEEVCHGKINLLKNYSGKFKKAVINKMTNQQVKPAEYIKVTKLYIYKDDIQSLKKIKLKKSNINNLFSDKKELILSYIQKNKLSYGKESDFLKMIDYFNSLFPMDSE</sequence>
<protein>
    <submittedName>
        <fullName evidence="1">Uncharacterized protein</fullName>
    </submittedName>
</protein>
<evidence type="ECO:0000313" key="2">
    <source>
        <dbReference type="Proteomes" id="UP001497602"/>
    </source>
</evidence>
<organism evidence="1 2">
    <name type="scientific">Tenacibaculum vairaonense</name>
    <dbReference type="NCBI Taxonomy" id="3137860"/>
    <lineage>
        <taxon>Bacteria</taxon>
        <taxon>Pseudomonadati</taxon>
        <taxon>Bacteroidota</taxon>
        <taxon>Flavobacteriia</taxon>
        <taxon>Flavobacteriales</taxon>
        <taxon>Flavobacteriaceae</taxon>
        <taxon>Tenacibaculum</taxon>
    </lineage>
</organism>